<keyword evidence="2" id="KW-1133">Transmembrane helix</keyword>
<reference evidence="4" key="1">
    <citation type="submission" date="2022-11" db="UniProtKB">
        <authorList>
            <consortium name="WormBaseParasite"/>
        </authorList>
    </citation>
    <scope>IDENTIFICATION</scope>
</reference>
<evidence type="ECO:0000256" key="1">
    <source>
        <dbReference type="SAM" id="MobiDB-lite"/>
    </source>
</evidence>
<dbReference type="WBParaSite" id="ACRNAN_scaffold1687.g29950.t1">
    <property type="protein sequence ID" value="ACRNAN_scaffold1687.g29950.t1"/>
    <property type="gene ID" value="ACRNAN_scaffold1687.g29950"/>
</dbReference>
<sequence length="187" mass="20735">MELSLAYIVHLVLIILYVCSFISYKKHVVKSNTQKVEERLLYQGFISAIPCLLMITFHHLIRESSMSLLGSYWCTSHRPLVFLWFNKELRKDYMKTFGLKRIVEKMKKIKRGPNAIYSIDTQTAARTAFDTQTSAKTAVETQTAAGTAVETQTATGTAVETQTAAGTAVETQTAAGTAESTQETPAS</sequence>
<proteinExistence type="predicted"/>
<evidence type="ECO:0000313" key="3">
    <source>
        <dbReference type="Proteomes" id="UP000887540"/>
    </source>
</evidence>
<name>A0A914D006_9BILA</name>
<dbReference type="Proteomes" id="UP000887540">
    <property type="component" value="Unplaced"/>
</dbReference>
<dbReference type="AlphaFoldDB" id="A0A914D006"/>
<accession>A0A914D006</accession>
<keyword evidence="2" id="KW-0472">Membrane</keyword>
<evidence type="ECO:0000256" key="2">
    <source>
        <dbReference type="SAM" id="Phobius"/>
    </source>
</evidence>
<feature type="transmembrane region" description="Helical" evidence="2">
    <location>
        <begin position="40"/>
        <end position="61"/>
    </location>
</feature>
<feature type="region of interest" description="Disordered" evidence="1">
    <location>
        <begin position="145"/>
        <end position="187"/>
    </location>
</feature>
<protein>
    <submittedName>
        <fullName evidence="4">Uncharacterized protein</fullName>
    </submittedName>
</protein>
<feature type="transmembrane region" description="Helical" evidence="2">
    <location>
        <begin position="6"/>
        <end position="24"/>
    </location>
</feature>
<keyword evidence="3" id="KW-1185">Reference proteome</keyword>
<organism evidence="3 4">
    <name type="scientific">Acrobeloides nanus</name>
    <dbReference type="NCBI Taxonomy" id="290746"/>
    <lineage>
        <taxon>Eukaryota</taxon>
        <taxon>Metazoa</taxon>
        <taxon>Ecdysozoa</taxon>
        <taxon>Nematoda</taxon>
        <taxon>Chromadorea</taxon>
        <taxon>Rhabditida</taxon>
        <taxon>Tylenchina</taxon>
        <taxon>Cephalobomorpha</taxon>
        <taxon>Cephaloboidea</taxon>
        <taxon>Cephalobidae</taxon>
        <taxon>Acrobeloides</taxon>
    </lineage>
</organism>
<keyword evidence="2" id="KW-0812">Transmembrane</keyword>
<evidence type="ECO:0000313" key="4">
    <source>
        <dbReference type="WBParaSite" id="ACRNAN_scaffold1687.g29950.t1"/>
    </source>
</evidence>